<dbReference type="PROSITE" id="PS00107">
    <property type="entry name" value="PROTEIN_KINASE_ATP"/>
    <property type="match status" value="1"/>
</dbReference>
<evidence type="ECO:0000313" key="9">
    <source>
        <dbReference type="Proteomes" id="UP000015105"/>
    </source>
</evidence>
<dbReference type="PANTHER" id="PTHR27006">
    <property type="entry name" value="PROMASTIGOTE SURFACE ANTIGEN PROTEIN PSA"/>
    <property type="match status" value="1"/>
</dbReference>
<reference evidence="8" key="4">
    <citation type="submission" date="2019-03" db="UniProtKB">
        <authorList>
            <consortium name="EnsemblPlants"/>
        </authorList>
    </citation>
    <scope>IDENTIFICATION</scope>
</reference>
<dbReference type="Pfam" id="PF00069">
    <property type="entry name" value="Pkinase"/>
    <property type="match status" value="1"/>
</dbReference>
<proteinExistence type="predicted"/>
<dbReference type="PROSITE" id="PS50011">
    <property type="entry name" value="PROTEIN_KINASE_DOM"/>
    <property type="match status" value="1"/>
</dbReference>
<feature type="binding site" evidence="6">
    <location>
        <position position="64"/>
    </location>
    <ligand>
        <name>ATP</name>
        <dbReference type="ChEBI" id="CHEBI:30616"/>
    </ligand>
</feature>
<dbReference type="Gramene" id="AET2Gv21071500.11">
    <property type="protein sequence ID" value="AET2Gv21071500.11"/>
    <property type="gene ID" value="AET2Gv21071500"/>
</dbReference>
<reference evidence="9" key="1">
    <citation type="journal article" date="2014" name="Science">
        <title>Ancient hybridizations among the ancestral genomes of bread wheat.</title>
        <authorList>
            <consortium name="International Wheat Genome Sequencing Consortium,"/>
            <person name="Marcussen T."/>
            <person name="Sandve S.R."/>
            <person name="Heier L."/>
            <person name="Spannagl M."/>
            <person name="Pfeifer M."/>
            <person name="Jakobsen K.S."/>
            <person name="Wulff B.B."/>
            <person name="Steuernagel B."/>
            <person name="Mayer K.F."/>
            <person name="Olsen O.A."/>
        </authorList>
    </citation>
    <scope>NUCLEOTIDE SEQUENCE [LARGE SCALE GENOMIC DNA]</scope>
    <source>
        <strain evidence="9">cv. AL8/78</strain>
    </source>
</reference>
<dbReference type="InterPro" id="IPR011009">
    <property type="entry name" value="Kinase-like_dom_sf"/>
</dbReference>
<reference evidence="9" key="2">
    <citation type="journal article" date="2017" name="Nat. Plants">
        <title>The Aegilops tauschii genome reveals multiple impacts of transposons.</title>
        <authorList>
            <person name="Zhao G."/>
            <person name="Zou C."/>
            <person name="Li K."/>
            <person name="Wang K."/>
            <person name="Li T."/>
            <person name="Gao L."/>
            <person name="Zhang X."/>
            <person name="Wang H."/>
            <person name="Yang Z."/>
            <person name="Liu X."/>
            <person name="Jiang W."/>
            <person name="Mao L."/>
            <person name="Kong X."/>
            <person name="Jiao Y."/>
            <person name="Jia J."/>
        </authorList>
    </citation>
    <scope>NUCLEOTIDE SEQUENCE [LARGE SCALE GENOMIC DNA]</scope>
    <source>
        <strain evidence="9">cv. AL8/78</strain>
    </source>
</reference>
<organism evidence="8 9">
    <name type="scientific">Aegilops tauschii subsp. strangulata</name>
    <name type="common">Goatgrass</name>
    <dbReference type="NCBI Taxonomy" id="200361"/>
    <lineage>
        <taxon>Eukaryota</taxon>
        <taxon>Viridiplantae</taxon>
        <taxon>Streptophyta</taxon>
        <taxon>Embryophyta</taxon>
        <taxon>Tracheophyta</taxon>
        <taxon>Spermatophyta</taxon>
        <taxon>Magnoliopsida</taxon>
        <taxon>Liliopsida</taxon>
        <taxon>Poales</taxon>
        <taxon>Poaceae</taxon>
        <taxon>BOP clade</taxon>
        <taxon>Pooideae</taxon>
        <taxon>Triticodae</taxon>
        <taxon>Triticeae</taxon>
        <taxon>Triticinae</taxon>
        <taxon>Aegilops</taxon>
    </lineage>
</organism>
<evidence type="ECO:0000256" key="1">
    <source>
        <dbReference type="ARBA" id="ARBA00022527"/>
    </source>
</evidence>
<dbReference type="AlphaFoldDB" id="A0A453D3C6"/>
<dbReference type="PANTHER" id="PTHR27006:SF624">
    <property type="entry name" value="PROTEIN KINASE DOMAIN-CONTAINING PROTEIN"/>
    <property type="match status" value="1"/>
</dbReference>
<evidence type="ECO:0000256" key="6">
    <source>
        <dbReference type="PROSITE-ProRule" id="PRU10141"/>
    </source>
</evidence>
<keyword evidence="5 6" id="KW-0067">ATP-binding</keyword>
<keyword evidence="9" id="KW-1185">Reference proteome</keyword>
<keyword evidence="2" id="KW-0808">Transferase</keyword>
<sequence>MFTMVIRRRQSLPGLSLSGTGDALDRSTIREATRNFSEANVIGEGGYSVVYRGQLRDGTMVAVKRLKKYYLTDKGKEDFSREVGVMSTLRHVNLAKLLYYCREEDEWILVYELMENRSLNLYIFGTRCNA</sequence>
<evidence type="ECO:0000259" key="7">
    <source>
        <dbReference type="PROSITE" id="PS50011"/>
    </source>
</evidence>
<evidence type="ECO:0000256" key="2">
    <source>
        <dbReference type="ARBA" id="ARBA00022679"/>
    </source>
</evidence>
<dbReference type="InterPro" id="IPR000719">
    <property type="entry name" value="Prot_kinase_dom"/>
</dbReference>
<dbReference type="SUPFAM" id="SSF56112">
    <property type="entry name" value="Protein kinase-like (PK-like)"/>
    <property type="match status" value="1"/>
</dbReference>
<name>A0A453D3C6_AEGTS</name>
<reference evidence="8" key="5">
    <citation type="journal article" date="2021" name="G3 (Bethesda)">
        <title>Aegilops tauschii genome assembly Aet v5.0 features greater sequence contiguity and improved annotation.</title>
        <authorList>
            <person name="Wang L."/>
            <person name="Zhu T."/>
            <person name="Rodriguez J.C."/>
            <person name="Deal K.R."/>
            <person name="Dubcovsky J."/>
            <person name="McGuire P.E."/>
            <person name="Lux T."/>
            <person name="Spannagl M."/>
            <person name="Mayer K.F.X."/>
            <person name="Baldrich P."/>
            <person name="Meyers B.C."/>
            <person name="Huo N."/>
            <person name="Gu Y.Q."/>
            <person name="Zhou H."/>
            <person name="Devos K.M."/>
            <person name="Bennetzen J.L."/>
            <person name="Unver T."/>
            <person name="Budak H."/>
            <person name="Gulick P.J."/>
            <person name="Galiba G."/>
            <person name="Kalapos B."/>
            <person name="Nelson D.R."/>
            <person name="Li P."/>
            <person name="You F.M."/>
            <person name="Luo M.C."/>
            <person name="Dvorak J."/>
        </authorList>
    </citation>
    <scope>NUCLEOTIDE SEQUENCE [LARGE SCALE GENOMIC DNA]</scope>
    <source>
        <strain evidence="8">cv. AL8/78</strain>
    </source>
</reference>
<reference evidence="8" key="3">
    <citation type="journal article" date="2017" name="Nature">
        <title>Genome sequence of the progenitor of the wheat D genome Aegilops tauschii.</title>
        <authorList>
            <person name="Luo M.C."/>
            <person name="Gu Y.Q."/>
            <person name="Puiu D."/>
            <person name="Wang H."/>
            <person name="Twardziok S.O."/>
            <person name="Deal K.R."/>
            <person name="Huo N."/>
            <person name="Zhu T."/>
            <person name="Wang L."/>
            <person name="Wang Y."/>
            <person name="McGuire P.E."/>
            <person name="Liu S."/>
            <person name="Long H."/>
            <person name="Ramasamy R.K."/>
            <person name="Rodriguez J.C."/>
            <person name="Van S.L."/>
            <person name="Yuan L."/>
            <person name="Wang Z."/>
            <person name="Xia Z."/>
            <person name="Xiao L."/>
            <person name="Anderson O.D."/>
            <person name="Ouyang S."/>
            <person name="Liang Y."/>
            <person name="Zimin A.V."/>
            <person name="Pertea G."/>
            <person name="Qi P."/>
            <person name="Bennetzen J.L."/>
            <person name="Dai X."/>
            <person name="Dawson M.W."/>
            <person name="Muller H.G."/>
            <person name="Kugler K."/>
            <person name="Rivarola-Duarte L."/>
            <person name="Spannagl M."/>
            <person name="Mayer K.F.X."/>
            <person name="Lu F.H."/>
            <person name="Bevan M.W."/>
            <person name="Leroy P."/>
            <person name="Li P."/>
            <person name="You F.M."/>
            <person name="Sun Q."/>
            <person name="Liu Z."/>
            <person name="Lyons E."/>
            <person name="Wicker T."/>
            <person name="Salzberg S.L."/>
            <person name="Devos K.M."/>
            <person name="Dvorak J."/>
        </authorList>
    </citation>
    <scope>NUCLEOTIDE SEQUENCE [LARGE SCALE GENOMIC DNA]</scope>
    <source>
        <strain evidence="8">cv. AL8/78</strain>
    </source>
</reference>
<evidence type="ECO:0000313" key="8">
    <source>
        <dbReference type="EnsemblPlants" id="AET2Gv21071500.11"/>
    </source>
</evidence>
<dbReference type="GO" id="GO:0004674">
    <property type="term" value="F:protein serine/threonine kinase activity"/>
    <property type="evidence" value="ECO:0007669"/>
    <property type="project" value="UniProtKB-KW"/>
</dbReference>
<keyword evidence="1" id="KW-0723">Serine/threonine-protein kinase</keyword>
<keyword evidence="3 6" id="KW-0547">Nucleotide-binding</keyword>
<feature type="domain" description="Protein kinase" evidence="7">
    <location>
        <begin position="36"/>
        <end position="130"/>
    </location>
</feature>
<evidence type="ECO:0000256" key="4">
    <source>
        <dbReference type="ARBA" id="ARBA00022777"/>
    </source>
</evidence>
<dbReference type="EnsemblPlants" id="AET2Gv21071500.11">
    <property type="protein sequence ID" value="AET2Gv21071500.11"/>
    <property type="gene ID" value="AET2Gv21071500"/>
</dbReference>
<dbReference type="GO" id="GO:0005524">
    <property type="term" value="F:ATP binding"/>
    <property type="evidence" value="ECO:0007669"/>
    <property type="project" value="UniProtKB-UniRule"/>
</dbReference>
<evidence type="ECO:0000256" key="5">
    <source>
        <dbReference type="ARBA" id="ARBA00022840"/>
    </source>
</evidence>
<evidence type="ECO:0000256" key="3">
    <source>
        <dbReference type="ARBA" id="ARBA00022741"/>
    </source>
</evidence>
<dbReference type="Proteomes" id="UP000015105">
    <property type="component" value="Chromosome 2D"/>
</dbReference>
<keyword evidence="4" id="KW-0418">Kinase</keyword>
<accession>A0A453D3C6</accession>
<protein>
    <recommendedName>
        <fullName evidence="7">Protein kinase domain-containing protein</fullName>
    </recommendedName>
</protein>
<dbReference type="FunFam" id="3.30.200.20:FF:000039">
    <property type="entry name" value="receptor-like protein kinase FERONIA"/>
    <property type="match status" value="1"/>
</dbReference>
<dbReference type="Gene3D" id="3.30.200.20">
    <property type="entry name" value="Phosphorylase Kinase, domain 1"/>
    <property type="match status" value="1"/>
</dbReference>
<dbReference type="InterPro" id="IPR017441">
    <property type="entry name" value="Protein_kinase_ATP_BS"/>
</dbReference>